<feature type="transmembrane region" description="Helical" evidence="4">
    <location>
        <begin position="12"/>
        <end position="29"/>
    </location>
</feature>
<keyword evidence="7" id="KW-1185">Reference proteome</keyword>
<dbReference type="RefSeq" id="WP_238243089.1">
    <property type="nucleotide sequence ID" value="NZ_BPQP01000016.1"/>
</dbReference>
<evidence type="ECO:0000256" key="4">
    <source>
        <dbReference type="SAM" id="Phobius"/>
    </source>
</evidence>
<dbReference type="SMART" id="SM00563">
    <property type="entry name" value="PlsC"/>
    <property type="match status" value="1"/>
</dbReference>
<feature type="domain" description="Phospholipid/glycerol acyltransferase" evidence="5">
    <location>
        <begin position="70"/>
        <end position="184"/>
    </location>
</feature>
<keyword evidence="4" id="KW-0472">Membrane</keyword>
<keyword evidence="4" id="KW-0812">Transmembrane</keyword>
<dbReference type="Pfam" id="PF01553">
    <property type="entry name" value="Acyltransferase"/>
    <property type="match status" value="1"/>
</dbReference>
<accession>A0ABQ4RSZ7</accession>
<dbReference type="EMBL" id="BPQP01000016">
    <property type="protein sequence ID" value="GJD93901.1"/>
    <property type="molecule type" value="Genomic_DNA"/>
</dbReference>
<dbReference type="PANTHER" id="PTHR10434">
    <property type="entry name" value="1-ACYL-SN-GLYCEROL-3-PHOSPHATE ACYLTRANSFERASE"/>
    <property type="match status" value="1"/>
</dbReference>
<dbReference type="PANTHER" id="PTHR10434:SF40">
    <property type="entry name" value="1-ACYL-SN-GLYCEROL-3-PHOSPHATE ACYLTRANSFERASE"/>
    <property type="match status" value="1"/>
</dbReference>
<dbReference type="CDD" id="cd07989">
    <property type="entry name" value="LPLAT_AGPAT-like"/>
    <property type="match status" value="1"/>
</dbReference>
<organism evidence="6 7">
    <name type="scientific">Methylobacterium iners</name>
    <dbReference type="NCBI Taxonomy" id="418707"/>
    <lineage>
        <taxon>Bacteria</taxon>
        <taxon>Pseudomonadati</taxon>
        <taxon>Pseudomonadota</taxon>
        <taxon>Alphaproteobacteria</taxon>
        <taxon>Hyphomicrobiales</taxon>
        <taxon>Methylobacteriaceae</taxon>
        <taxon>Methylobacterium</taxon>
    </lineage>
</organism>
<protein>
    <recommendedName>
        <fullName evidence="5">Phospholipid/glycerol acyltransferase domain-containing protein</fullName>
    </recommendedName>
</protein>
<dbReference type="InterPro" id="IPR002123">
    <property type="entry name" value="Plipid/glycerol_acylTrfase"/>
</dbReference>
<comment type="caution">
    <text evidence="6">The sequence shown here is derived from an EMBL/GenBank/DDBJ whole genome shotgun (WGS) entry which is preliminary data.</text>
</comment>
<evidence type="ECO:0000256" key="1">
    <source>
        <dbReference type="ARBA" id="ARBA00005189"/>
    </source>
</evidence>
<proteinExistence type="predicted"/>
<dbReference type="Proteomes" id="UP001055125">
    <property type="component" value="Unassembled WGS sequence"/>
</dbReference>
<keyword evidence="2" id="KW-0808">Transferase</keyword>
<evidence type="ECO:0000313" key="6">
    <source>
        <dbReference type="EMBL" id="GJD93901.1"/>
    </source>
</evidence>
<evidence type="ECO:0000259" key="5">
    <source>
        <dbReference type="SMART" id="SM00563"/>
    </source>
</evidence>
<evidence type="ECO:0000256" key="2">
    <source>
        <dbReference type="ARBA" id="ARBA00022679"/>
    </source>
</evidence>
<evidence type="ECO:0000313" key="7">
    <source>
        <dbReference type="Proteomes" id="UP001055125"/>
    </source>
</evidence>
<reference evidence="6" key="1">
    <citation type="journal article" date="2021" name="Front. Microbiol.">
        <title>Comprehensive Comparative Genomics and Phenotyping of Methylobacterium Species.</title>
        <authorList>
            <person name="Alessa O."/>
            <person name="Ogura Y."/>
            <person name="Fujitani Y."/>
            <person name="Takami H."/>
            <person name="Hayashi T."/>
            <person name="Sahin N."/>
            <person name="Tani A."/>
        </authorList>
    </citation>
    <scope>NUCLEOTIDE SEQUENCE</scope>
    <source>
        <strain evidence="6">DSM 19015</strain>
    </source>
</reference>
<comment type="pathway">
    <text evidence="1">Lipid metabolism.</text>
</comment>
<name>A0ABQ4RSZ7_9HYPH</name>
<reference evidence="6" key="2">
    <citation type="submission" date="2021-08" db="EMBL/GenBank/DDBJ databases">
        <authorList>
            <person name="Tani A."/>
            <person name="Ola A."/>
            <person name="Ogura Y."/>
            <person name="Katsura K."/>
            <person name="Hayashi T."/>
        </authorList>
    </citation>
    <scope>NUCLEOTIDE SEQUENCE</scope>
    <source>
        <strain evidence="6">DSM 19015</strain>
    </source>
</reference>
<gene>
    <name evidence="6" type="ORF">OCOJLMKI_1099</name>
</gene>
<evidence type="ECO:0000256" key="3">
    <source>
        <dbReference type="ARBA" id="ARBA00023315"/>
    </source>
</evidence>
<keyword evidence="3" id="KW-0012">Acyltransferase</keyword>
<dbReference type="SUPFAM" id="SSF69593">
    <property type="entry name" value="Glycerol-3-phosphate (1)-acyltransferase"/>
    <property type="match status" value="1"/>
</dbReference>
<sequence>MLPLRSLAFNAAFYLVTTLIAVGGLPALVSRSATRKVARFWARTTMWLLDVVGGVRIEYRGLENIPPGPLLVAAKHQSALETLALVTVFPDFAYILKRELLWIPLIGWFLSRAGMVAIDRSKGSRAMAVMNESAVRAIRTGHQLIIFPEGTRRPPGAPPAYKLGISHLYVALGVPCLPVSLNSGLYWPRRSLTRRPGTTVIEFLSPIAPGLERAAFLDLVQERIETASNALLAAARADLAARGHPTPEAEPTLERQPSRGI</sequence>
<keyword evidence="4" id="KW-1133">Transmembrane helix</keyword>